<evidence type="ECO:0000259" key="2">
    <source>
        <dbReference type="Pfam" id="PF04909"/>
    </source>
</evidence>
<keyword evidence="4" id="KW-1185">Reference proteome</keyword>
<reference evidence="3 4" key="1">
    <citation type="submission" date="2020-08" db="EMBL/GenBank/DDBJ databases">
        <title>Genomic Encyclopedia of Type Strains, Phase IV (KMG-V): Genome sequencing to study the core and pangenomes of soil and plant-associated prokaryotes.</title>
        <authorList>
            <person name="Whitman W."/>
        </authorList>
    </citation>
    <scope>NUCLEOTIDE SEQUENCE [LARGE SCALE GENOMIC DNA]</scope>
    <source>
        <strain evidence="3 4">SLV-2362</strain>
    </source>
</reference>
<dbReference type="Pfam" id="PF04909">
    <property type="entry name" value="Amidohydro_2"/>
    <property type="match status" value="1"/>
</dbReference>
<name>A0A7W4VF24_9BURK</name>
<dbReference type="InterPro" id="IPR032466">
    <property type="entry name" value="Metal_Hydrolase"/>
</dbReference>
<feature type="domain" description="Amidohydrolase-related" evidence="2">
    <location>
        <begin position="137"/>
        <end position="239"/>
    </location>
</feature>
<dbReference type="InterPro" id="IPR032465">
    <property type="entry name" value="ACMSD"/>
</dbReference>
<dbReference type="SUPFAM" id="SSF51556">
    <property type="entry name" value="Metallo-dependent hydrolases"/>
    <property type="match status" value="1"/>
</dbReference>
<gene>
    <name evidence="3" type="ORF">FHX61_004388</name>
</gene>
<dbReference type="InterPro" id="IPR006680">
    <property type="entry name" value="Amidohydro-rel"/>
</dbReference>
<protein>
    <recommendedName>
        <fullName evidence="2">Amidohydrolase-related domain-containing protein</fullName>
    </recommendedName>
</protein>
<dbReference type="EMBL" id="JACHWF010000005">
    <property type="protein sequence ID" value="MBB3009715.1"/>
    <property type="molecule type" value="Genomic_DNA"/>
</dbReference>
<dbReference type="AlphaFoldDB" id="A0A7W4VF24"/>
<proteinExistence type="predicted"/>
<sequence length="285" mass="31251">MIVDFHVHAGQGDGMTGPWDTTAPLADYVRRARQAGIAHSVLLPVFQSDYLRGNRDVAALVRADPGRFTGFAMVHAERDRHRVHRMIEEAVLRLGLRGIKVHRHDAPIHRQVCDAARHWRLPVLYDPGGETGALRLLAQTHPEVAFVFAHLGSFADDWAAQRQVVDLVAHYPNLFADTSGVRRFDVLEEAFRRAGPGKLLFGSDGPWLHPGLELAKLRALRPTPEAFARMAGGNALRLLARVALPPPTPIRNNARIGQRISQRIGQRITPTARAAPAAATAAPAA</sequence>
<dbReference type="Gene3D" id="3.20.20.140">
    <property type="entry name" value="Metal-dependent hydrolases"/>
    <property type="match status" value="1"/>
</dbReference>
<dbReference type="Proteomes" id="UP000578036">
    <property type="component" value="Unassembled WGS sequence"/>
</dbReference>
<dbReference type="RefSeq" id="WP_183300145.1">
    <property type="nucleotide sequence ID" value="NZ_JACHWF010000005.1"/>
</dbReference>
<comment type="caution">
    <text evidence="3">The sequence shown here is derived from an EMBL/GenBank/DDBJ whole genome shotgun (WGS) entry which is preliminary data.</text>
</comment>
<evidence type="ECO:0000313" key="4">
    <source>
        <dbReference type="Proteomes" id="UP000578036"/>
    </source>
</evidence>
<evidence type="ECO:0000256" key="1">
    <source>
        <dbReference type="ARBA" id="ARBA00023239"/>
    </source>
</evidence>
<keyword evidence="1" id="KW-0456">Lyase</keyword>
<accession>A0A7W4VF24</accession>
<dbReference type="GO" id="GO:0016787">
    <property type="term" value="F:hydrolase activity"/>
    <property type="evidence" value="ECO:0007669"/>
    <property type="project" value="InterPro"/>
</dbReference>
<dbReference type="GO" id="GO:0005737">
    <property type="term" value="C:cytoplasm"/>
    <property type="evidence" value="ECO:0007669"/>
    <property type="project" value="TreeGrafter"/>
</dbReference>
<dbReference type="GO" id="GO:0019748">
    <property type="term" value="P:secondary metabolic process"/>
    <property type="evidence" value="ECO:0007669"/>
    <property type="project" value="TreeGrafter"/>
</dbReference>
<dbReference type="PANTHER" id="PTHR21240">
    <property type="entry name" value="2-AMINO-3-CARBOXYLMUCONATE-6-SEMIALDEHYDE DECARBOXYLASE"/>
    <property type="match status" value="1"/>
</dbReference>
<organism evidence="3 4">
    <name type="scientific">Cupriavidus alkaliphilus</name>
    <dbReference type="NCBI Taxonomy" id="942866"/>
    <lineage>
        <taxon>Bacteria</taxon>
        <taxon>Pseudomonadati</taxon>
        <taxon>Pseudomonadota</taxon>
        <taxon>Betaproteobacteria</taxon>
        <taxon>Burkholderiales</taxon>
        <taxon>Burkholderiaceae</taxon>
        <taxon>Cupriavidus</taxon>
    </lineage>
</organism>
<dbReference type="GO" id="GO:0016831">
    <property type="term" value="F:carboxy-lyase activity"/>
    <property type="evidence" value="ECO:0007669"/>
    <property type="project" value="InterPro"/>
</dbReference>
<dbReference type="PANTHER" id="PTHR21240:SF28">
    <property type="entry name" value="ISO-OROTATE DECARBOXYLASE (EUROFUNG)"/>
    <property type="match status" value="1"/>
</dbReference>
<evidence type="ECO:0000313" key="3">
    <source>
        <dbReference type="EMBL" id="MBB3009715.1"/>
    </source>
</evidence>